<dbReference type="SUPFAM" id="SSF46689">
    <property type="entry name" value="Homeodomain-like"/>
    <property type="match status" value="1"/>
</dbReference>
<dbReference type="GO" id="GO:0003700">
    <property type="term" value="F:DNA-binding transcription factor activity"/>
    <property type="evidence" value="ECO:0007669"/>
    <property type="project" value="InterPro"/>
</dbReference>
<organism evidence="6 7">
    <name type="scientific">Aquimarina atlantica</name>
    <dbReference type="NCBI Taxonomy" id="1317122"/>
    <lineage>
        <taxon>Bacteria</taxon>
        <taxon>Pseudomonadati</taxon>
        <taxon>Bacteroidota</taxon>
        <taxon>Flavobacteriia</taxon>
        <taxon>Flavobacteriales</taxon>
        <taxon>Flavobacteriaceae</taxon>
        <taxon>Aquimarina</taxon>
    </lineage>
</organism>
<dbReference type="STRING" id="1317122.ATO12_05315"/>
<reference evidence="6 7" key="1">
    <citation type="submission" date="2014-04" db="EMBL/GenBank/DDBJ databases">
        <title>Aquimarina sp. 22II-S11-z7 Genome Sequencing.</title>
        <authorList>
            <person name="Lai Q."/>
        </authorList>
    </citation>
    <scope>NUCLEOTIDE SEQUENCE [LARGE SCALE GENOMIC DNA]</scope>
    <source>
        <strain evidence="6 7">22II-S11-z7</strain>
    </source>
</reference>
<sequence length="372" mass="43671">MQSFEFIDLILFFGISQGVFLAVTLQVIKNKNKAANKILSIMLMLSVFMLLGRMIFFKFLTARLFQWAILIDSVIFLFGPLCYIYSRRLIFSKNDTFMLSWFHYIPVSVHLLFSFYIFSFSGNEFSDHLSAGFFKTPFLIIEGAGIVSNVYYWILNVKILKTYIHNEKNHVSYTQSLMSFLKFFQISVLIVITVWMISYTSMHFFSYSIKFINYNSVWGTISIFIFVVGYYSLKEPELFRISFQKEKTKSQQRLPQDQIILIGKGLNTLIEKEKIFLKPDLTLRDLSLRLNTSTHNISWYLNHVSKSNFYDYINHFRIQEFLSKIDNNEHLHHTILAIAMEVGFNSKSTFNKAFKLEVKDTPRNYIKGLKAA</sequence>
<name>A0A023BP16_9FLAO</name>
<evidence type="ECO:0000256" key="3">
    <source>
        <dbReference type="ARBA" id="ARBA00023163"/>
    </source>
</evidence>
<gene>
    <name evidence="6" type="ORF">ATO12_05315</name>
</gene>
<dbReference type="AlphaFoldDB" id="A0A023BP16"/>
<keyword evidence="7" id="KW-1185">Reference proteome</keyword>
<keyword evidence="3" id="KW-0804">Transcription</keyword>
<evidence type="ECO:0000256" key="1">
    <source>
        <dbReference type="ARBA" id="ARBA00023015"/>
    </source>
</evidence>
<feature type="transmembrane region" description="Helical" evidence="4">
    <location>
        <begin position="138"/>
        <end position="155"/>
    </location>
</feature>
<feature type="transmembrane region" description="Helical" evidence="4">
    <location>
        <begin position="217"/>
        <end position="233"/>
    </location>
</feature>
<feature type="transmembrane region" description="Helical" evidence="4">
    <location>
        <begin position="97"/>
        <end position="118"/>
    </location>
</feature>
<dbReference type="PANTHER" id="PTHR43280:SF29">
    <property type="entry name" value="ARAC-FAMILY TRANSCRIPTIONAL REGULATOR"/>
    <property type="match status" value="1"/>
</dbReference>
<evidence type="ECO:0000313" key="7">
    <source>
        <dbReference type="Proteomes" id="UP000023541"/>
    </source>
</evidence>
<feature type="transmembrane region" description="Helical" evidence="4">
    <location>
        <begin position="176"/>
        <end position="197"/>
    </location>
</feature>
<evidence type="ECO:0000256" key="2">
    <source>
        <dbReference type="ARBA" id="ARBA00023125"/>
    </source>
</evidence>
<feature type="domain" description="HTH araC/xylS-type" evidence="5">
    <location>
        <begin position="267"/>
        <end position="368"/>
    </location>
</feature>
<evidence type="ECO:0000313" key="6">
    <source>
        <dbReference type="EMBL" id="EZH71797.1"/>
    </source>
</evidence>
<dbReference type="PROSITE" id="PS01124">
    <property type="entry name" value="HTH_ARAC_FAMILY_2"/>
    <property type="match status" value="1"/>
</dbReference>
<dbReference type="SMART" id="SM00342">
    <property type="entry name" value="HTH_ARAC"/>
    <property type="match status" value="1"/>
</dbReference>
<evidence type="ECO:0000256" key="4">
    <source>
        <dbReference type="SAM" id="Phobius"/>
    </source>
</evidence>
<dbReference type="RefSeq" id="WP_034246446.1">
    <property type="nucleotide sequence ID" value="NZ_AQRA01000011.1"/>
</dbReference>
<dbReference type="Pfam" id="PF12833">
    <property type="entry name" value="HTH_18"/>
    <property type="match status" value="1"/>
</dbReference>
<dbReference type="PANTHER" id="PTHR43280">
    <property type="entry name" value="ARAC-FAMILY TRANSCRIPTIONAL REGULATOR"/>
    <property type="match status" value="1"/>
</dbReference>
<keyword evidence="1" id="KW-0805">Transcription regulation</keyword>
<feature type="transmembrane region" description="Helical" evidence="4">
    <location>
        <begin position="6"/>
        <end position="27"/>
    </location>
</feature>
<feature type="transmembrane region" description="Helical" evidence="4">
    <location>
        <begin position="65"/>
        <end position="85"/>
    </location>
</feature>
<evidence type="ECO:0000259" key="5">
    <source>
        <dbReference type="PROSITE" id="PS01124"/>
    </source>
</evidence>
<accession>A0A023BP16</accession>
<dbReference type="Proteomes" id="UP000023541">
    <property type="component" value="Unassembled WGS sequence"/>
</dbReference>
<feature type="transmembrane region" description="Helical" evidence="4">
    <location>
        <begin position="39"/>
        <end position="59"/>
    </location>
</feature>
<keyword evidence="4" id="KW-1133">Transmembrane helix</keyword>
<proteinExistence type="predicted"/>
<dbReference type="GO" id="GO:0043565">
    <property type="term" value="F:sequence-specific DNA binding"/>
    <property type="evidence" value="ECO:0007669"/>
    <property type="project" value="InterPro"/>
</dbReference>
<keyword evidence="4" id="KW-0472">Membrane</keyword>
<dbReference type="eggNOG" id="COG2207">
    <property type="taxonomic scope" value="Bacteria"/>
</dbReference>
<comment type="caution">
    <text evidence="6">The sequence shown here is derived from an EMBL/GenBank/DDBJ whole genome shotgun (WGS) entry which is preliminary data.</text>
</comment>
<protein>
    <recommendedName>
        <fullName evidence="5">HTH araC/xylS-type domain-containing protein</fullName>
    </recommendedName>
</protein>
<dbReference type="InterPro" id="IPR018060">
    <property type="entry name" value="HTH_AraC"/>
</dbReference>
<dbReference type="OrthoDB" id="6283866at2"/>
<dbReference type="Gene3D" id="1.10.10.60">
    <property type="entry name" value="Homeodomain-like"/>
    <property type="match status" value="1"/>
</dbReference>
<keyword evidence="4" id="KW-0812">Transmembrane</keyword>
<dbReference type="InterPro" id="IPR009057">
    <property type="entry name" value="Homeodomain-like_sf"/>
</dbReference>
<keyword evidence="2" id="KW-0238">DNA-binding</keyword>
<dbReference type="EMBL" id="AQRA01000011">
    <property type="protein sequence ID" value="EZH71797.1"/>
    <property type="molecule type" value="Genomic_DNA"/>
</dbReference>